<sequence>MNLKIEISEALMGRRLDLVVADVVHDTTRGAVVRAIEKGLILVSGNRKKPAYRVKPGEVVCGSLGSESEIESKPRAESISLDFLHEDQWIVVVNKPAGMVVHPGAGNSSGTLLNALLHHFPSLTDTHCDPPLRGGIVHRLDKDTSGTIVVAKSKKAYEFLQKEFRFRRVEKRYIALATGIITETQGRITLPIGRHPIHRKRMAVNTERARPAETLWRVLGQMAGHTLLDVGLKTGRTHQIRVHFRALGHPLAGDRVYGFRGKQSARAPRQMLHAGTLGFRHPWSGKRVEFTAPLPEDMVEVLERLNRGPLSFL</sequence>
<dbReference type="Pfam" id="PF00849">
    <property type="entry name" value="PseudoU_synth_2"/>
    <property type="match status" value="1"/>
</dbReference>
<keyword evidence="2 5" id="KW-0413">Isomerase</keyword>
<dbReference type="NCBIfam" id="TIGR00005">
    <property type="entry name" value="rluA_subfam"/>
    <property type="match status" value="1"/>
</dbReference>
<dbReference type="eggNOG" id="COG0564">
    <property type="taxonomic scope" value="Bacteria"/>
</dbReference>
<dbReference type="InterPro" id="IPR036986">
    <property type="entry name" value="S4_RNA-bd_sf"/>
</dbReference>
<organism evidence="7 8">
    <name type="scientific">Desulforapulum autotrophicum (strain ATCC 43914 / DSM 3382 / VKM B-1955 / HRM2)</name>
    <name type="common">Desulfobacterium autotrophicum</name>
    <dbReference type="NCBI Taxonomy" id="177437"/>
    <lineage>
        <taxon>Bacteria</taxon>
        <taxon>Pseudomonadati</taxon>
        <taxon>Thermodesulfobacteriota</taxon>
        <taxon>Desulfobacteria</taxon>
        <taxon>Desulfobacterales</taxon>
        <taxon>Desulfobacteraceae</taxon>
        <taxon>Desulforapulum</taxon>
    </lineage>
</organism>
<evidence type="ECO:0000256" key="3">
    <source>
        <dbReference type="PIRSR" id="PIRSR606225-1"/>
    </source>
</evidence>
<feature type="domain" description="RNA-binding S4" evidence="6">
    <location>
        <begin position="14"/>
        <end position="75"/>
    </location>
</feature>
<comment type="similarity">
    <text evidence="1 5">Belongs to the pseudouridine synthase RluA family.</text>
</comment>
<comment type="function">
    <text evidence="5">Responsible for synthesis of pseudouridine from uracil.</text>
</comment>
<evidence type="ECO:0000313" key="8">
    <source>
        <dbReference type="Proteomes" id="UP000000442"/>
    </source>
</evidence>
<dbReference type="GO" id="GO:0120159">
    <property type="term" value="F:rRNA pseudouridine synthase activity"/>
    <property type="evidence" value="ECO:0007669"/>
    <property type="project" value="UniProtKB-ARBA"/>
</dbReference>
<dbReference type="CDD" id="cd00165">
    <property type="entry name" value="S4"/>
    <property type="match status" value="1"/>
</dbReference>
<dbReference type="Proteomes" id="UP000000442">
    <property type="component" value="Chromosome"/>
</dbReference>
<feature type="active site" evidence="3">
    <location>
        <position position="141"/>
    </location>
</feature>
<dbReference type="InterPro" id="IPR050188">
    <property type="entry name" value="RluA_PseudoU_synthase"/>
</dbReference>
<dbReference type="SUPFAM" id="SSF55120">
    <property type="entry name" value="Pseudouridine synthase"/>
    <property type="match status" value="1"/>
</dbReference>
<dbReference type="SUPFAM" id="SSF55174">
    <property type="entry name" value="Alpha-L RNA-binding motif"/>
    <property type="match status" value="1"/>
</dbReference>
<dbReference type="CDD" id="cd02869">
    <property type="entry name" value="PseudoU_synth_RluA_like"/>
    <property type="match status" value="1"/>
</dbReference>
<dbReference type="InterPro" id="IPR002942">
    <property type="entry name" value="S4_RNA-bd"/>
</dbReference>
<dbReference type="Gene3D" id="3.10.290.10">
    <property type="entry name" value="RNA-binding S4 domain"/>
    <property type="match status" value="1"/>
</dbReference>
<evidence type="ECO:0000256" key="2">
    <source>
        <dbReference type="ARBA" id="ARBA00023235"/>
    </source>
</evidence>
<keyword evidence="4" id="KW-0694">RNA-binding</keyword>
<gene>
    <name evidence="7" type="primary">rluD1</name>
    <name evidence="7" type="ordered locus">HRM2_16850</name>
</gene>
<dbReference type="Gene3D" id="3.30.2350.10">
    <property type="entry name" value="Pseudouridine synthase"/>
    <property type="match status" value="1"/>
</dbReference>
<evidence type="ECO:0000313" key="7">
    <source>
        <dbReference type="EMBL" id="ACN14792.1"/>
    </source>
</evidence>
<dbReference type="PANTHER" id="PTHR21600:SF44">
    <property type="entry name" value="RIBOSOMAL LARGE SUBUNIT PSEUDOURIDINE SYNTHASE D"/>
    <property type="match status" value="1"/>
</dbReference>
<evidence type="ECO:0000256" key="1">
    <source>
        <dbReference type="ARBA" id="ARBA00010876"/>
    </source>
</evidence>
<dbReference type="SMART" id="SM00363">
    <property type="entry name" value="S4"/>
    <property type="match status" value="1"/>
</dbReference>
<evidence type="ECO:0000256" key="4">
    <source>
        <dbReference type="PROSITE-ProRule" id="PRU00182"/>
    </source>
</evidence>
<dbReference type="KEGG" id="dat:HRM2_16850"/>
<dbReference type="GO" id="GO:0000455">
    <property type="term" value="P:enzyme-directed rRNA pseudouridine synthesis"/>
    <property type="evidence" value="ECO:0007669"/>
    <property type="project" value="UniProtKB-ARBA"/>
</dbReference>
<dbReference type="HOGENOM" id="CLU_016902_4_4_7"/>
<dbReference type="PANTHER" id="PTHR21600">
    <property type="entry name" value="MITOCHONDRIAL RNA PSEUDOURIDINE SYNTHASE"/>
    <property type="match status" value="1"/>
</dbReference>
<dbReference type="InterPro" id="IPR006225">
    <property type="entry name" value="PsdUridine_synth_RluC/D"/>
</dbReference>
<evidence type="ECO:0000256" key="5">
    <source>
        <dbReference type="RuleBase" id="RU362028"/>
    </source>
</evidence>
<comment type="catalytic activity">
    <reaction evidence="5">
        <text>a uridine in RNA = a pseudouridine in RNA</text>
        <dbReference type="Rhea" id="RHEA:48348"/>
        <dbReference type="Rhea" id="RHEA-COMP:12068"/>
        <dbReference type="Rhea" id="RHEA-COMP:12069"/>
        <dbReference type="ChEBI" id="CHEBI:65314"/>
        <dbReference type="ChEBI" id="CHEBI:65315"/>
    </reaction>
</comment>
<dbReference type="InterPro" id="IPR006145">
    <property type="entry name" value="PsdUridine_synth_RsuA/RluA"/>
</dbReference>
<evidence type="ECO:0000259" key="6">
    <source>
        <dbReference type="SMART" id="SM00363"/>
    </source>
</evidence>
<dbReference type="RefSeq" id="WP_015903579.1">
    <property type="nucleotide sequence ID" value="NC_012108.1"/>
</dbReference>
<dbReference type="EC" id="5.4.99.-" evidence="5"/>
<dbReference type="OrthoDB" id="128480at2"/>
<dbReference type="AlphaFoldDB" id="C0QAZ3"/>
<name>C0QAZ3_DESAH</name>
<dbReference type="STRING" id="177437.HRM2_16850"/>
<reference evidence="7 8" key="1">
    <citation type="journal article" date="2009" name="Environ. Microbiol.">
        <title>Genome sequence of Desulfobacterium autotrophicum HRM2, a marine sulfate reducer oxidizing organic carbon completely to carbon dioxide.</title>
        <authorList>
            <person name="Strittmatter A.W."/>
            <person name="Liesegang H."/>
            <person name="Rabus R."/>
            <person name="Decker I."/>
            <person name="Amann J."/>
            <person name="Andres S."/>
            <person name="Henne A."/>
            <person name="Fricke W.F."/>
            <person name="Martinez-Arias R."/>
            <person name="Bartels D."/>
            <person name="Goesmann A."/>
            <person name="Krause L."/>
            <person name="Puehler A."/>
            <person name="Klenk H.P."/>
            <person name="Richter M."/>
            <person name="Schuler M."/>
            <person name="Gloeckner F.O."/>
            <person name="Meyerdierks A."/>
            <person name="Gottschalk G."/>
            <person name="Amann R."/>
        </authorList>
    </citation>
    <scope>NUCLEOTIDE SEQUENCE [LARGE SCALE GENOMIC DNA]</scope>
    <source>
        <strain evidence="8">ATCC 43914 / DSM 3382 / HRM2</strain>
    </source>
</reference>
<accession>C0QAZ3</accession>
<dbReference type="InterPro" id="IPR020103">
    <property type="entry name" value="PsdUridine_synth_cat_dom_sf"/>
</dbReference>
<keyword evidence="8" id="KW-1185">Reference proteome</keyword>
<protein>
    <recommendedName>
        <fullName evidence="5">Pseudouridine synthase</fullName>
        <ecNumber evidence="5">5.4.99.-</ecNumber>
    </recommendedName>
</protein>
<dbReference type="Pfam" id="PF01479">
    <property type="entry name" value="S4"/>
    <property type="match status" value="1"/>
</dbReference>
<proteinExistence type="inferred from homology"/>
<dbReference type="GO" id="GO:0003723">
    <property type="term" value="F:RNA binding"/>
    <property type="evidence" value="ECO:0007669"/>
    <property type="project" value="UniProtKB-KW"/>
</dbReference>
<dbReference type="EMBL" id="CP001087">
    <property type="protein sequence ID" value="ACN14792.1"/>
    <property type="molecule type" value="Genomic_DNA"/>
</dbReference>
<dbReference type="PROSITE" id="PS50889">
    <property type="entry name" value="S4"/>
    <property type="match status" value="1"/>
</dbReference>